<sequence>MASDTSSVPRTLSSAPDFIDIARFLTREKARPRTLYVCLYCTAKPWKNGYKGNARRHIRNNHPYLIGLPSLQNQSQQSLDVYITSSTTPSEAALRNAFNGQAYIEALISLLTRRRVAFSMVEWDELRDLALPCNPAIEDSLITSRRTVMRYISASYEFYAAQLAESLQSAISMIHLSSDLWTSPHRHGMLAVCGQWADKGYKLRKALLGLLECRKDHSGESQAGLIADVLGRFEIRRVGYHTGDNASSNNTCLEALSKKLLHGRGIIFNPVRRRVRCFGHIINLSLQAFLLARSKEALRAALNAAGNAAGAQSIETFSTALNENTPSGPDTTVDHTTEENQGRQQGPPTRENTIRQLEFSGWEGINALQKLHHLAVWIGSSPIHSDNWREAVGRSLGIDNTTRWNSWYKVISVALDKKAQIVQFMVDHAKDIGCAHLLSGADWDILSKTHTFLQPFTEATLITEGDKASLCSTLRLMDGLLSYFEKVKIHYSNPEFHDSRMLHSIDMGRFVLDKYYTMSDEAPVYVAALLLDPRCRKAYLDKNWKSAWINPAIVGARQIWEEEYNTNIDGDIETTPEDIPAALVKPPSQLQLLLQEMEVETALSTDGDNLDAFINSPAIKIDCKPLEWWCRIEQRRQFPRLSRMAIDILSISPQSAEPERTFSGARRTAPWDRLSMTCERLQEVECLGNWVRNGHIVGTRHGGLGLVCNPDIANVLKNPGIPLIFRIQTVSLKVLDLKFNVLDEII</sequence>
<organism evidence="8 9">
    <name type="scientific">Fusarium oxysporum f. sp. conglutinans</name>
    <dbReference type="NCBI Taxonomy" id="100902"/>
    <lineage>
        <taxon>Eukaryota</taxon>
        <taxon>Fungi</taxon>
        <taxon>Dikarya</taxon>
        <taxon>Ascomycota</taxon>
        <taxon>Pezizomycotina</taxon>
        <taxon>Sordariomycetes</taxon>
        <taxon>Hypocreomycetidae</taxon>
        <taxon>Hypocreales</taxon>
        <taxon>Nectriaceae</taxon>
        <taxon>Fusarium</taxon>
        <taxon>Fusarium oxysporum species complex</taxon>
    </lineage>
</organism>
<dbReference type="GO" id="GO:0005634">
    <property type="term" value="C:nucleus"/>
    <property type="evidence" value="ECO:0007669"/>
    <property type="project" value="UniProtKB-SubCell"/>
</dbReference>
<comment type="caution">
    <text evidence="8">The sequence shown here is derived from an EMBL/GenBank/DDBJ whole genome shotgun (WGS) entry which is preliminary data.</text>
</comment>
<feature type="compositionally biased region" description="Polar residues" evidence="6">
    <location>
        <begin position="342"/>
        <end position="351"/>
    </location>
</feature>
<dbReference type="Pfam" id="PF05699">
    <property type="entry name" value="Dimer_Tnp_hAT"/>
    <property type="match status" value="1"/>
</dbReference>
<dbReference type="PANTHER" id="PTHR46481">
    <property type="entry name" value="ZINC FINGER BED DOMAIN-CONTAINING PROTEIN 4"/>
    <property type="match status" value="1"/>
</dbReference>
<dbReference type="GO" id="GO:0046983">
    <property type="term" value="F:protein dimerization activity"/>
    <property type="evidence" value="ECO:0007669"/>
    <property type="project" value="InterPro"/>
</dbReference>
<name>A0A8H6GUR6_FUSOX</name>
<keyword evidence="4" id="KW-0862">Zinc</keyword>
<evidence type="ECO:0000259" key="7">
    <source>
        <dbReference type="PROSITE" id="PS50207"/>
    </source>
</evidence>
<evidence type="ECO:0000256" key="4">
    <source>
        <dbReference type="ARBA" id="ARBA00022833"/>
    </source>
</evidence>
<dbReference type="GO" id="GO:0006508">
    <property type="term" value="P:proteolysis"/>
    <property type="evidence" value="ECO:0007669"/>
    <property type="project" value="InterPro"/>
</dbReference>
<evidence type="ECO:0000256" key="2">
    <source>
        <dbReference type="ARBA" id="ARBA00022723"/>
    </source>
</evidence>
<comment type="subcellular location">
    <subcellularLocation>
        <location evidence="1">Nucleus</location>
    </subcellularLocation>
</comment>
<dbReference type="PROSITE" id="PS50207">
    <property type="entry name" value="CASPASE_P10"/>
    <property type="match status" value="1"/>
</dbReference>
<accession>A0A8H6GUR6</accession>
<keyword evidence="5" id="KW-0539">Nucleus</keyword>
<keyword evidence="2" id="KW-0479">Metal-binding</keyword>
<feature type="compositionally biased region" description="Basic and acidic residues" evidence="6">
    <location>
        <begin position="332"/>
        <end position="341"/>
    </location>
</feature>
<reference evidence="8 9" key="1">
    <citation type="journal article" date="2020" name="bioRxiv">
        <title>A chromosome-scale genome assembly for the Fusarium oxysporum strain Fo5176 to establish a model Arabidopsis-fungal pathosystem.</title>
        <authorList>
            <person name="Fokkens L."/>
            <person name="Guo L."/>
            <person name="Dora S."/>
            <person name="Wang B."/>
            <person name="Ye K."/>
            <person name="Sanchez-Rodriguez C."/>
            <person name="Croll D."/>
        </authorList>
    </citation>
    <scope>NUCLEOTIDE SEQUENCE [LARGE SCALE GENOMIC DNA]</scope>
    <source>
        <strain evidence="8 9">Fo5176</strain>
    </source>
</reference>
<dbReference type="InterPro" id="IPR052035">
    <property type="entry name" value="ZnF_BED_domain_contain"/>
</dbReference>
<dbReference type="EMBL" id="JACDXP010000004">
    <property type="protein sequence ID" value="KAF6524768.1"/>
    <property type="molecule type" value="Genomic_DNA"/>
</dbReference>
<evidence type="ECO:0000313" key="9">
    <source>
        <dbReference type="Proteomes" id="UP000593570"/>
    </source>
</evidence>
<protein>
    <recommendedName>
        <fullName evidence="7">Caspase family p10 domain-containing protein</fullName>
    </recommendedName>
</protein>
<evidence type="ECO:0000313" key="8">
    <source>
        <dbReference type="EMBL" id="KAF6524768.1"/>
    </source>
</evidence>
<dbReference type="InterPro" id="IPR008906">
    <property type="entry name" value="HATC_C_dom"/>
</dbReference>
<dbReference type="InterPro" id="IPR002138">
    <property type="entry name" value="Pept_C14_p10"/>
</dbReference>
<proteinExistence type="predicted"/>
<evidence type="ECO:0000256" key="1">
    <source>
        <dbReference type="ARBA" id="ARBA00004123"/>
    </source>
</evidence>
<evidence type="ECO:0000256" key="6">
    <source>
        <dbReference type="SAM" id="MobiDB-lite"/>
    </source>
</evidence>
<dbReference type="SUPFAM" id="SSF53098">
    <property type="entry name" value="Ribonuclease H-like"/>
    <property type="match status" value="1"/>
</dbReference>
<dbReference type="AlphaFoldDB" id="A0A8H6GUR6"/>
<dbReference type="PANTHER" id="PTHR46481:SF10">
    <property type="entry name" value="ZINC FINGER BED DOMAIN-CONTAINING PROTEIN 39"/>
    <property type="match status" value="1"/>
</dbReference>
<gene>
    <name evidence="8" type="ORF">HZS61_010563</name>
</gene>
<evidence type="ECO:0000256" key="3">
    <source>
        <dbReference type="ARBA" id="ARBA00022771"/>
    </source>
</evidence>
<feature type="region of interest" description="Disordered" evidence="6">
    <location>
        <begin position="320"/>
        <end position="351"/>
    </location>
</feature>
<dbReference type="GO" id="GO:0008270">
    <property type="term" value="F:zinc ion binding"/>
    <property type="evidence" value="ECO:0007669"/>
    <property type="project" value="UniProtKB-KW"/>
</dbReference>
<feature type="compositionally biased region" description="Polar residues" evidence="6">
    <location>
        <begin position="320"/>
        <end position="330"/>
    </location>
</feature>
<dbReference type="Proteomes" id="UP000593570">
    <property type="component" value="Unassembled WGS sequence"/>
</dbReference>
<dbReference type="InterPro" id="IPR012337">
    <property type="entry name" value="RNaseH-like_sf"/>
</dbReference>
<dbReference type="GO" id="GO:0004197">
    <property type="term" value="F:cysteine-type endopeptidase activity"/>
    <property type="evidence" value="ECO:0007669"/>
    <property type="project" value="InterPro"/>
</dbReference>
<evidence type="ECO:0000256" key="5">
    <source>
        <dbReference type="ARBA" id="ARBA00023242"/>
    </source>
</evidence>
<feature type="domain" description="Caspase family p10" evidence="7">
    <location>
        <begin position="80"/>
        <end position="114"/>
    </location>
</feature>
<keyword evidence="3" id="KW-0863">Zinc-finger</keyword>